<dbReference type="AlphaFoldDB" id="A0A844HLH0"/>
<dbReference type="EMBL" id="WMIG01000005">
    <property type="protein sequence ID" value="MTH59858.1"/>
    <property type="molecule type" value="Genomic_DNA"/>
</dbReference>
<comment type="caution">
    <text evidence="3">The sequence shown here is derived from an EMBL/GenBank/DDBJ whole genome shotgun (WGS) entry which is preliminary data.</text>
</comment>
<dbReference type="Gene3D" id="2.60.120.260">
    <property type="entry name" value="Galactose-binding domain-like"/>
    <property type="match status" value="1"/>
</dbReference>
<evidence type="ECO:0000313" key="4">
    <source>
        <dbReference type="Proteomes" id="UP000449846"/>
    </source>
</evidence>
<feature type="transmembrane region" description="Helical" evidence="1">
    <location>
        <begin position="7"/>
        <end position="25"/>
    </location>
</feature>
<dbReference type="InterPro" id="IPR037461">
    <property type="entry name" value="CtCE2-like_dom"/>
</dbReference>
<dbReference type="PANTHER" id="PTHR37834:SF2">
    <property type="entry name" value="ESTERASE, SGNH HYDROLASE-TYPE"/>
    <property type="match status" value="1"/>
</dbReference>
<dbReference type="InterPro" id="IPR036514">
    <property type="entry name" value="SGNH_hydro_sf"/>
</dbReference>
<gene>
    <name evidence="3" type="ORF">GL300_11635</name>
</gene>
<feature type="domain" description="Carbohydrate esterase 2 N-terminal" evidence="2">
    <location>
        <begin position="67"/>
        <end position="171"/>
    </location>
</feature>
<dbReference type="Pfam" id="PF17996">
    <property type="entry name" value="CE2_N"/>
    <property type="match status" value="1"/>
</dbReference>
<dbReference type="Proteomes" id="UP000449846">
    <property type="component" value="Unassembled WGS sequence"/>
</dbReference>
<keyword evidence="1" id="KW-1133">Transmembrane helix</keyword>
<dbReference type="Gene3D" id="3.40.50.1110">
    <property type="entry name" value="SGNH hydrolase"/>
    <property type="match status" value="1"/>
</dbReference>
<dbReference type="InterPro" id="IPR052762">
    <property type="entry name" value="PCW_deacetylase/CE"/>
</dbReference>
<dbReference type="CDD" id="cd01831">
    <property type="entry name" value="Endoglucanase_E_like"/>
    <property type="match status" value="1"/>
</dbReference>
<name>A0A844HLH0_9RHOB</name>
<keyword evidence="4" id="KW-1185">Reference proteome</keyword>
<evidence type="ECO:0000313" key="3">
    <source>
        <dbReference type="EMBL" id="MTH59858.1"/>
    </source>
</evidence>
<evidence type="ECO:0000259" key="2">
    <source>
        <dbReference type="Pfam" id="PF17996"/>
    </source>
</evidence>
<dbReference type="SUPFAM" id="SSF52266">
    <property type="entry name" value="SGNH hydrolase"/>
    <property type="match status" value="1"/>
</dbReference>
<reference evidence="3 4" key="1">
    <citation type="submission" date="2019-11" db="EMBL/GenBank/DDBJ databases">
        <authorList>
            <person name="Dong K."/>
        </authorList>
    </citation>
    <scope>NUCLEOTIDE SEQUENCE [LARGE SCALE GENOMIC DNA]</scope>
    <source>
        <strain evidence="3 4">NBRC 112902</strain>
    </source>
</reference>
<accession>A0A844HLH0</accession>
<organism evidence="3 4">
    <name type="scientific">Paracoccus litorisediminis</name>
    <dbReference type="NCBI Taxonomy" id="2006130"/>
    <lineage>
        <taxon>Bacteria</taxon>
        <taxon>Pseudomonadati</taxon>
        <taxon>Pseudomonadota</taxon>
        <taxon>Alphaproteobacteria</taxon>
        <taxon>Rhodobacterales</taxon>
        <taxon>Paracoccaceae</taxon>
        <taxon>Paracoccus</taxon>
    </lineage>
</organism>
<dbReference type="PANTHER" id="PTHR37834">
    <property type="entry name" value="GDSL-LIKE LIPASE/ACYLHYDROLASE DOMAIN PROTEIN (AFU_ORTHOLOGUE AFUA_2G00620)"/>
    <property type="match status" value="1"/>
</dbReference>
<sequence length="390" mass="42214">MVLVRELAVLSIVVPAVAALLLWAWPEPARPHVPVPQLVSVRGEDRVMFYADLVPLQEGLKPLPLLVTGRASNGAKGALLQEWPGFHAEAQFIGTAVSVRFEDNVNRWRVLIDNGRSGMIELSRPGVNDLRIRGLTAGAHHIRVEKISESSMPTSFGGILIDGDSEALPAPRARPRLIEFIGDSDTVGFANTALRRDCTEDEVFSATDTSRSFGPKVAEALDADFRMVARSGIGLVRNYEGVTPQSTMTTRYPLALPSDPAAGRLADRPADIVVTALGSNDFGSSFTESEPWADHEALSRDFAAALIAFLRDRVRENPGAIQVLLAFGEYGKPLLVPYQQAEAALKADGQQAVLITLPKLDRSACFWHPSAGDHDLIASWLTTAISPLVQ</sequence>
<evidence type="ECO:0000256" key="1">
    <source>
        <dbReference type="SAM" id="Phobius"/>
    </source>
</evidence>
<keyword evidence="1" id="KW-0472">Membrane</keyword>
<protein>
    <submittedName>
        <fullName evidence="3">Lipase</fullName>
    </submittedName>
</protein>
<dbReference type="GO" id="GO:0052689">
    <property type="term" value="F:carboxylic ester hydrolase activity"/>
    <property type="evidence" value="ECO:0007669"/>
    <property type="project" value="InterPro"/>
</dbReference>
<keyword evidence="1" id="KW-0812">Transmembrane</keyword>
<proteinExistence type="predicted"/>
<dbReference type="InterPro" id="IPR040794">
    <property type="entry name" value="CE2_N"/>
</dbReference>